<name>A0ABT5RC80_9PSED</name>
<dbReference type="EMBL" id="JANCLL010000006">
    <property type="protein sequence ID" value="MDD1943578.1"/>
    <property type="molecule type" value="Genomic_DNA"/>
</dbReference>
<protein>
    <submittedName>
        <fullName evidence="1">Uncharacterized protein</fullName>
    </submittedName>
</protein>
<sequence length="119" mass="13428">MSVTFATTKPQALLDAFKKRVNQDEQKDKITTWEENKQGNFTHKAPQVAKQAYMCPVVGDNVLTFNIRAPKGEPISDYIYAYYHGHLTETFITHFKSYFSTASSTAAPAKGDNIKGEYK</sequence>
<keyword evidence="2" id="KW-1185">Reference proteome</keyword>
<reference evidence="1" key="1">
    <citation type="submission" date="2022-07" db="EMBL/GenBank/DDBJ databases">
        <title>Draft genome of Pseudomonas carnis strain LP isolated from cheese.</title>
        <authorList>
            <person name="Wolfe B.E."/>
        </authorList>
    </citation>
    <scope>NUCLEOTIDE SEQUENCE</scope>
    <source>
        <strain evidence="1">LP</strain>
    </source>
</reference>
<evidence type="ECO:0000313" key="1">
    <source>
        <dbReference type="EMBL" id="MDD1943578.1"/>
    </source>
</evidence>
<dbReference type="Proteomes" id="UP001150614">
    <property type="component" value="Unassembled WGS sequence"/>
</dbReference>
<proteinExistence type="predicted"/>
<dbReference type="RefSeq" id="WP_054897307.1">
    <property type="nucleotide sequence ID" value="NZ_CBCPIQ010000021.1"/>
</dbReference>
<accession>A0ABT5RC80</accession>
<organism evidence="1 2">
    <name type="scientific">Pseudomonas carnis</name>
    <dbReference type="NCBI Taxonomy" id="2487355"/>
    <lineage>
        <taxon>Bacteria</taxon>
        <taxon>Pseudomonadati</taxon>
        <taxon>Pseudomonadota</taxon>
        <taxon>Gammaproteobacteria</taxon>
        <taxon>Pseudomonadales</taxon>
        <taxon>Pseudomonadaceae</taxon>
        <taxon>Pseudomonas</taxon>
    </lineage>
</organism>
<gene>
    <name evidence="1" type="ORF">NMG11_07015</name>
</gene>
<comment type="caution">
    <text evidence="1">The sequence shown here is derived from an EMBL/GenBank/DDBJ whole genome shotgun (WGS) entry which is preliminary data.</text>
</comment>
<evidence type="ECO:0000313" key="2">
    <source>
        <dbReference type="Proteomes" id="UP001150614"/>
    </source>
</evidence>